<organism evidence="2">
    <name type="scientific">Candidatus Heimdallarchaeum aukensis</name>
    <dbReference type="NCBI Taxonomy" id="2876573"/>
    <lineage>
        <taxon>Archaea</taxon>
        <taxon>Promethearchaeati</taxon>
        <taxon>Candidatus Heimdallarchaeota</taxon>
        <taxon>Candidatus Heimdallarchaeia (ex Rinke et al. 2021) (nom. nud.)</taxon>
        <taxon>Candidatus Heimdallarchaeales</taxon>
        <taxon>Candidatus Heimdallarchaeaceae</taxon>
        <taxon>Candidatus Heimdallarchaeum</taxon>
    </lineage>
</organism>
<protein>
    <recommendedName>
        <fullName evidence="3">DoxX family protein</fullName>
    </recommendedName>
</protein>
<evidence type="ECO:0000313" key="2">
    <source>
        <dbReference type="EMBL" id="UJG41181.1"/>
    </source>
</evidence>
<dbReference type="AlphaFoldDB" id="A0A9Y1BLR4"/>
<feature type="transmembrane region" description="Helical" evidence="1">
    <location>
        <begin position="145"/>
        <end position="164"/>
    </location>
</feature>
<gene>
    <name evidence="2" type="ORF">K9W45_01650</name>
</gene>
<feature type="transmembrane region" description="Helical" evidence="1">
    <location>
        <begin position="82"/>
        <end position="104"/>
    </location>
</feature>
<name>A0A9Y1BLR4_9ARCH</name>
<proteinExistence type="predicted"/>
<keyword evidence="1" id="KW-0812">Transmembrane</keyword>
<dbReference type="EMBL" id="CP084166">
    <property type="protein sequence ID" value="UJG41181.1"/>
    <property type="molecule type" value="Genomic_DNA"/>
</dbReference>
<reference evidence="2" key="1">
    <citation type="journal article" date="2022" name="Nat. Microbiol.">
        <title>Unique mobile elements and scalable gene flow at the prokaryote-eukaryote boundary revealed by circularized Asgard archaea genomes.</title>
        <authorList>
            <person name="Wu F."/>
            <person name="Speth D.R."/>
            <person name="Philosof A."/>
            <person name="Cremiere A."/>
            <person name="Narayanan A."/>
            <person name="Barco R.A."/>
            <person name="Connon S.A."/>
            <person name="Amend J.P."/>
            <person name="Antoshechkin I.A."/>
            <person name="Orphan V.J."/>
        </authorList>
    </citation>
    <scope>NUCLEOTIDE SEQUENCE</scope>
    <source>
        <strain evidence="2">PM71</strain>
    </source>
</reference>
<sequence length="178" mass="20119">MDEKIDLTDPKKNLLEYIFFMLTRIFLAGIFLWAALDKTFGLNYSTSPENKWLFGFGPGSPTYGFLHFGAVNSPLYKVFDAMAGNAVLDWLFMIALYGLGFSLIFGIGRKIAGYGGFILLLLMWLAVAPWTEKGTGHNPVFDDHLVYGAFLLLFAHGTNIGWRLKIWEKVSKKFPFLD</sequence>
<keyword evidence="1" id="KW-0472">Membrane</keyword>
<evidence type="ECO:0008006" key="3">
    <source>
        <dbReference type="Google" id="ProtNLM"/>
    </source>
</evidence>
<evidence type="ECO:0000256" key="1">
    <source>
        <dbReference type="SAM" id="Phobius"/>
    </source>
</evidence>
<accession>A0A9Y1BLR4</accession>
<dbReference type="Proteomes" id="UP001201020">
    <property type="component" value="Chromosome"/>
</dbReference>
<feature type="transmembrane region" description="Helical" evidence="1">
    <location>
        <begin position="111"/>
        <end position="130"/>
    </location>
</feature>
<keyword evidence="1" id="KW-1133">Transmembrane helix</keyword>
<feature type="transmembrane region" description="Helical" evidence="1">
    <location>
        <begin position="14"/>
        <end position="36"/>
    </location>
</feature>